<reference evidence="2 3" key="1">
    <citation type="submission" date="2024-02" db="EMBL/GenBank/DDBJ databases">
        <authorList>
            <person name="Daric V."/>
            <person name="Darras S."/>
        </authorList>
    </citation>
    <scope>NUCLEOTIDE SEQUENCE [LARGE SCALE GENOMIC DNA]</scope>
</reference>
<dbReference type="Gene3D" id="3.80.10.10">
    <property type="entry name" value="Ribonuclease Inhibitor"/>
    <property type="match status" value="1"/>
</dbReference>
<sequence>MSLSPRHSETGEKPTKILKTEKHFDVYTQLHNHETSSPASEEVCSEEEDENWSRLPHVALVKVFFCLEESDKLQVQFVCKRWYSIIRHSPCLWRAKSFRFSGRDSRDLTHIPYRYATHYVRTFGKYLHYLHFRLYSPVSSGVCKKFQKSIKVCLSHLIKQKAKLKEFSLPLLHLDRSQWMLYREDMCAALANFFCKGQHMVEEVYFRGARAPFADGYKVLYALGYNTGSTVTVLDMEDFFDGRLPVFDLPQFIDCMKYFTRLEELDLNYGCVSEEILQVLAKNLEPNALQRMFIKVYAHDPHNQVIWGQAWNSLTNRCPNLTVEMLFQRVMTFGEHFRILCPQVPLTEVIFDGCYIADRDWQIQPTLASILPHFKEKLTKLCIDLPDTNEVFDNELLYLVQCCPNLTLLKLNAFVSTRFVSKLLEMKQEKKCNITILRARLFVRDYDTAAEERDLEQIFNKYRDIITDEMEDYYVTCGVSM</sequence>
<dbReference type="PANTHER" id="PTHR20872:SF1">
    <property type="entry name" value="F-BOX DOMAIN-CONTAINING PROTEIN"/>
    <property type="match status" value="1"/>
</dbReference>
<gene>
    <name evidence="2" type="ORF">CVLEPA_LOCUS28063</name>
</gene>
<evidence type="ECO:0000313" key="2">
    <source>
        <dbReference type="EMBL" id="CAK8694716.1"/>
    </source>
</evidence>
<dbReference type="SMART" id="SM00256">
    <property type="entry name" value="FBOX"/>
    <property type="match status" value="1"/>
</dbReference>
<evidence type="ECO:0000313" key="3">
    <source>
        <dbReference type="Proteomes" id="UP001642483"/>
    </source>
</evidence>
<dbReference type="Gene3D" id="1.20.1280.50">
    <property type="match status" value="1"/>
</dbReference>
<dbReference type="Pfam" id="PF12937">
    <property type="entry name" value="F-box-like"/>
    <property type="match status" value="1"/>
</dbReference>
<dbReference type="PROSITE" id="PS50181">
    <property type="entry name" value="FBOX"/>
    <property type="match status" value="1"/>
</dbReference>
<name>A0ABP0GSK8_CLALP</name>
<dbReference type="EMBL" id="CAWYQH010000141">
    <property type="protein sequence ID" value="CAK8694716.1"/>
    <property type="molecule type" value="Genomic_DNA"/>
</dbReference>
<feature type="domain" description="F-box" evidence="1">
    <location>
        <begin position="49"/>
        <end position="96"/>
    </location>
</feature>
<dbReference type="Proteomes" id="UP001642483">
    <property type="component" value="Unassembled WGS sequence"/>
</dbReference>
<accession>A0ABP0GSK8</accession>
<dbReference type="SUPFAM" id="SSF52047">
    <property type="entry name" value="RNI-like"/>
    <property type="match status" value="1"/>
</dbReference>
<evidence type="ECO:0000259" key="1">
    <source>
        <dbReference type="PROSITE" id="PS50181"/>
    </source>
</evidence>
<comment type="caution">
    <text evidence="2">The sequence shown here is derived from an EMBL/GenBank/DDBJ whole genome shotgun (WGS) entry which is preliminary data.</text>
</comment>
<organism evidence="2 3">
    <name type="scientific">Clavelina lepadiformis</name>
    <name type="common">Light-bulb sea squirt</name>
    <name type="synonym">Ascidia lepadiformis</name>
    <dbReference type="NCBI Taxonomy" id="159417"/>
    <lineage>
        <taxon>Eukaryota</taxon>
        <taxon>Metazoa</taxon>
        <taxon>Chordata</taxon>
        <taxon>Tunicata</taxon>
        <taxon>Ascidiacea</taxon>
        <taxon>Aplousobranchia</taxon>
        <taxon>Clavelinidae</taxon>
        <taxon>Clavelina</taxon>
    </lineage>
</organism>
<dbReference type="InterPro" id="IPR001810">
    <property type="entry name" value="F-box_dom"/>
</dbReference>
<dbReference type="InterPro" id="IPR036047">
    <property type="entry name" value="F-box-like_dom_sf"/>
</dbReference>
<dbReference type="PANTHER" id="PTHR20872">
    <property type="match status" value="1"/>
</dbReference>
<dbReference type="SUPFAM" id="SSF81383">
    <property type="entry name" value="F-box domain"/>
    <property type="match status" value="1"/>
</dbReference>
<keyword evidence="3" id="KW-1185">Reference proteome</keyword>
<dbReference type="InterPro" id="IPR032675">
    <property type="entry name" value="LRR_dom_sf"/>
</dbReference>
<proteinExistence type="predicted"/>
<protein>
    <recommendedName>
        <fullName evidence="1">F-box domain-containing protein</fullName>
    </recommendedName>
</protein>